<dbReference type="AlphaFoldDB" id="A0AAE0D819"/>
<dbReference type="EMBL" id="VYYT01000116">
    <property type="protein sequence ID" value="KAK2767308.1"/>
    <property type="molecule type" value="Genomic_DNA"/>
</dbReference>
<reference evidence="1" key="1">
    <citation type="submission" date="2023-02" db="EMBL/GenBank/DDBJ databases">
        <title>Colletotrichum kahawae CIFC_Que2 genome sequencing and assembly.</title>
        <authorList>
            <person name="Baroncelli R."/>
        </authorList>
    </citation>
    <scope>NUCLEOTIDE SEQUENCE</scope>
    <source>
        <strain evidence="1">CIFC_Que2</strain>
    </source>
</reference>
<dbReference type="Proteomes" id="UP001281614">
    <property type="component" value="Unassembled WGS sequence"/>
</dbReference>
<name>A0AAE0D819_COLKA</name>
<sequence length="114" mass="12080">MWTPIPLHLPLRITFSWLCPKPASRPDLHVPIQPSQKPRTQPACARAPIYTARRPHRMNVRTRTAAVGPLTGGGGGTAGVHAMLGPGWGLPSVEVVAGRGGRATVAWGPLSRVA</sequence>
<evidence type="ECO:0000313" key="2">
    <source>
        <dbReference type="Proteomes" id="UP001281614"/>
    </source>
</evidence>
<comment type="caution">
    <text evidence="1">The sequence shown here is derived from an EMBL/GenBank/DDBJ whole genome shotgun (WGS) entry which is preliminary data.</text>
</comment>
<proteinExistence type="predicted"/>
<organism evidence="1 2">
    <name type="scientific">Colletotrichum kahawae</name>
    <name type="common">Coffee berry disease fungus</name>
    <dbReference type="NCBI Taxonomy" id="34407"/>
    <lineage>
        <taxon>Eukaryota</taxon>
        <taxon>Fungi</taxon>
        <taxon>Dikarya</taxon>
        <taxon>Ascomycota</taxon>
        <taxon>Pezizomycotina</taxon>
        <taxon>Sordariomycetes</taxon>
        <taxon>Hypocreomycetidae</taxon>
        <taxon>Glomerellales</taxon>
        <taxon>Glomerellaceae</taxon>
        <taxon>Colletotrichum</taxon>
        <taxon>Colletotrichum gloeosporioides species complex</taxon>
    </lineage>
</organism>
<accession>A0AAE0D819</accession>
<gene>
    <name evidence="1" type="ORF">CKAH01_15280</name>
</gene>
<evidence type="ECO:0000313" key="1">
    <source>
        <dbReference type="EMBL" id="KAK2767308.1"/>
    </source>
</evidence>
<protein>
    <submittedName>
        <fullName evidence="1">Uncharacterized protein</fullName>
    </submittedName>
</protein>
<keyword evidence="2" id="KW-1185">Reference proteome</keyword>